<evidence type="ECO:0000313" key="3">
    <source>
        <dbReference type="Proteomes" id="UP000664807"/>
    </source>
</evidence>
<dbReference type="Proteomes" id="UP000664807">
    <property type="component" value="Unassembled WGS sequence"/>
</dbReference>
<sequence>MADVFGMALRDYQNGEYTEDIKTYSSLDEEDVIPIPYLFRTFDEMPKIEQKALQLAYGKVLDIGAGAGSHALYLQKKGLEVTALDNSEGAIAVCKQRGLKSTVLSNIMNYSGEKYDTLLLLMNGIGLAGKLNNLSHFLQHLASLLRPYGQILLDSSDIIYMFEQDEDGGYWIPNNEAYYGEVAFTMEYKGKKNKPFYWVYIDFNTLQNACESNGFNCELVISGDHYDYLAKLTLKK</sequence>
<dbReference type="InterPro" id="IPR041698">
    <property type="entry name" value="Methyltransf_25"/>
</dbReference>
<keyword evidence="2" id="KW-0489">Methyltransferase</keyword>
<dbReference type="EMBL" id="JAFLNM010000005">
    <property type="protein sequence ID" value="MBO0343331.1"/>
    <property type="molecule type" value="Genomic_DNA"/>
</dbReference>
<gene>
    <name evidence="2" type="ORF">J0654_16870</name>
</gene>
<dbReference type="Gene3D" id="3.40.50.150">
    <property type="entry name" value="Vaccinia Virus protein VP39"/>
    <property type="match status" value="1"/>
</dbReference>
<evidence type="ECO:0000313" key="2">
    <source>
        <dbReference type="EMBL" id="MBO0343331.1"/>
    </source>
</evidence>
<organism evidence="2 3">
    <name type="scientific">Flagellimonas profundi</name>
    <dbReference type="NCBI Taxonomy" id="2915620"/>
    <lineage>
        <taxon>Bacteria</taxon>
        <taxon>Pseudomonadati</taxon>
        <taxon>Bacteroidota</taxon>
        <taxon>Flavobacteriia</taxon>
        <taxon>Flavobacteriales</taxon>
        <taxon>Flavobacteriaceae</taxon>
        <taxon>Flagellimonas</taxon>
    </lineage>
</organism>
<proteinExistence type="predicted"/>
<dbReference type="Pfam" id="PF13649">
    <property type="entry name" value="Methyltransf_25"/>
    <property type="match status" value="1"/>
</dbReference>
<protein>
    <submittedName>
        <fullName evidence="2">Class I SAM-dependent methyltransferase</fullName>
    </submittedName>
</protein>
<dbReference type="GO" id="GO:0008168">
    <property type="term" value="F:methyltransferase activity"/>
    <property type="evidence" value="ECO:0007669"/>
    <property type="project" value="UniProtKB-KW"/>
</dbReference>
<reference evidence="2 3" key="1">
    <citation type="submission" date="2021-03" db="EMBL/GenBank/DDBJ databases">
        <title>Muricauda lutimaris sp. nov. and Muricauda ruestringensis sp. nov, two marine members of the Flavobacteriaceae isolated from deep sea sediments of Western Pacific.</title>
        <authorList>
            <person name="Zhao S."/>
            <person name="Liu R."/>
        </authorList>
    </citation>
    <scope>NUCLEOTIDE SEQUENCE [LARGE SCALE GENOMIC DNA]</scope>
    <source>
        <strain evidence="2 3">BC31-3-A3</strain>
    </source>
</reference>
<dbReference type="InterPro" id="IPR029063">
    <property type="entry name" value="SAM-dependent_MTases_sf"/>
</dbReference>
<comment type="caution">
    <text evidence="2">The sequence shown here is derived from an EMBL/GenBank/DDBJ whole genome shotgun (WGS) entry which is preliminary data.</text>
</comment>
<feature type="domain" description="Methyltransferase" evidence="1">
    <location>
        <begin position="60"/>
        <end position="149"/>
    </location>
</feature>
<keyword evidence="2" id="KW-0808">Transferase</keyword>
<dbReference type="SUPFAM" id="SSF53335">
    <property type="entry name" value="S-adenosyl-L-methionine-dependent methyltransferases"/>
    <property type="match status" value="1"/>
</dbReference>
<name>A0ABS3FLG6_9FLAO</name>
<dbReference type="RefSeq" id="WP_207030298.1">
    <property type="nucleotide sequence ID" value="NZ_JAFLNM010000005.1"/>
</dbReference>
<dbReference type="GO" id="GO:0032259">
    <property type="term" value="P:methylation"/>
    <property type="evidence" value="ECO:0007669"/>
    <property type="project" value="UniProtKB-KW"/>
</dbReference>
<evidence type="ECO:0000259" key="1">
    <source>
        <dbReference type="Pfam" id="PF13649"/>
    </source>
</evidence>
<accession>A0ABS3FLG6</accession>
<keyword evidence="3" id="KW-1185">Reference proteome</keyword>
<dbReference type="CDD" id="cd02440">
    <property type="entry name" value="AdoMet_MTases"/>
    <property type="match status" value="1"/>
</dbReference>